<organism evidence="1 2">
    <name type="scientific">Olea europaea subsp. europaea</name>
    <dbReference type="NCBI Taxonomy" id="158383"/>
    <lineage>
        <taxon>Eukaryota</taxon>
        <taxon>Viridiplantae</taxon>
        <taxon>Streptophyta</taxon>
        <taxon>Embryophyta</taxon>
        <taxon>Tracheophyta</taxon>
        <taxon>Spermatophyta</taxon>
        <taxon>Magnoliopsida</taxon>
        <taxon>eudicotyledons</taxon>
        <taxon>Gunneridae</taxon>
        <taxon>Pentapetalae</taxon>
        <taxon>asterids</taxon>
        <taxon>lamiids</taxon>
        <taxon>Lamiales</taxon>
        <taxon>Oleaceae</taxon>
        <taxon>Oleeae</taxon>
        <taxon>Olea</taxon>
    </lineage>
</organism>
<keyword evidence="2" id="KW-1185">Reference proteome</keyword>
<protein>
    <submittedName>
        <fullName evidence="1">Uncharacterized protein</fullName>
    </submittedName>
</protein>
<comment type="caution">
    <text evidence="1">The sequence shown here is derived from an EMBL/GenBank/DDBJ whole genome shotgun (WGS) entry which is preliminary data.</text>
</comment>
<accession>A0A8S0R2Q5</accession>
<evidence type="ECO:0000313" key="1">
    <source>
        <dbReference type="EMBL" id="CAA2973170.1"/>
    </source>
</evidence>
<dbReference type="Proteomes" id="UP000594638">
    <property type="component" value="Unassembled WGS sequence"/>
</dbReference>
<dbReference type="Gramene" id="OE9A088608T1">
    <property type="protein sequence ID" value="OE9A088608C1"/>
    <property type="gene ID" value="OE9A088608"/>
</dbReference>
<name>A0A8S0R2Q5_OLEEU</name>
<gene>
    <name evidence="1" type="ORF">OLEA9_A088608</name>
</gene>
<proteinExistence type="predicted"/>
<dbReference type="AlphaFoldDB" id="A0A8S0R2Q5"/>
<sequence length="94" mass="10388">MVIDYVIGQIIEETAFPLEYSRANAPRRQANIFDKLGTTKKDCTDAHLTCSGQTPSYLPEPATLFNPLSVGNQHGQLQSEIAVGLAHRDIHPRL</sequence>
<dbReference type="EMBL" id="CACTIH010002088">
    <property type="protein sequence ID" value="CAA2973170.1"/>
    <property type="molecule type" value="Genomic_DNA"/>
</dbReference>
<reference evidence="1 2" key="1">
    <citation type="submission" date="2019-12" db="EMBL/GenBank/DDBJ databases">
        <authorList>
            <person name="Alioto T."/>
            <person name="Alioto T."/>
            <person name="Gomez Garrido J."/>
        </authorList>
    </citation>
    <scope>NUCLEOTIDE SEQUENCE [LARGE SCALE GENOMIC DNA]</scope>
</reference>
<evidence type="ECO:0000313" key="2">
    <source>
        <dbReference type="Proteomes" id="UP000594638"/>
    </source>
</evidence>